<dbReference type="Proteomes" id="UP000005711">
    <property type="component" value="Unassembled WGS sequence"/>
</dbReference>
<feature type="non-terminal residue" evidence="6">
    <location>
        <position position="969"/>
    </location>
</feature>
<dbReference type="SMART" id="SM00645">
    <property type="entry name" value="Pept_C1"/>
    <property type="match status" value="1"/>
</dbReference>
<dbReference type="Gene3D" id="1.20.5.420">
    <property type="entry name" value="Immunoglobulin FC, subunit C"/>
    <property type="match status" value="2"/>
</dbReference>
<dbReference type="GO" id="GO:0008234">
    <property type="term" value="F:cysteine-type peptidase activity"/>
    <property type="evidence" value="ECO:0007669"/>
    <property type="project" value="InterPro"/>
</dbReference>
<sequence>MQKLSRKIMSMVLALLMIISILPANVFAEGSVNYSNKEDGKVHFEKSKVIEAVRNPAYDYYLKHKEEFPYGYIPEEYIYPAEKVSGRRVKRDIDEPLPEKYDESRKNGIITPVRDQQQTGTCWAHAALSTIETLLIKEKLADKDINLSEGHMALNVNYDVSLTSGGDNHFALLYFSRLRGPVEEKNYPNYSIKGEDVVGTATILKMSDADKKNHEYHVLNMIIKKATTDNIKKCVMDYGSVAAGYWDDTNLEGGNKGYATDELDGRKKYHYVKTVKGELNEVKGTIMVTNHAVTIVGWDDSIKITNKNNEKAQGAFLVKNSWGPKWSKDGYGWISYDSFTAGTLDNIKVFTDVDKKIDGLSNLYTYSKNYLKFKGIGRPDKSSAINIYDRVKDKSEEITAITLYNINDGPTTFKIYATENDDLINIVDSGSIDSQIKKRCIEEKSGWTELKTESVKEQGFYTVKLDEPFKLTKGKFALKLETDGGKFLSCEKESKESGKTFTYSATYGEKKLFTEEENNLHLSAITRTVKETAMTIEGQDNFEVKEGYDVASIDPFTFTIKNTGNVELNNLNISIEGKDKDRFTILDADKIIKKLGVGESIEVKVKPIANLSVDDADKTFNASLKLSADEITEAKTKGFSFTVKIDTDKRAKELSDSKTKALEDIRGLKYLSEQEKTTFTNNINNAENVSSLKSIVENAKKINLTKAKNEAKEKINKLNYLMAGDKNTSKDKIEKATSVESVEEELNNAKLFNEREKVKKQINELKNLDKEKKDEYISSLESKNTIEDINGVYTTAKAKDDEIKEQKEKDNLANKKNELGNKISEAKKLIKSDNLSDLAKELSVEITSAESLLKIENLTMAKVEEAIGKIQGKIELYNNFKKAKENAKNEITNMNDLYKDEKDTFIGQVNSAKNIEEIEKVKEDAKSKNKANKATKEALVKAKDKAVETINSLSNIDSEKEGFIDEIKK</sequence>
<keyword evidence="6" id="KW-0378">Hydrolase</keyword>
<evidence type="ECO:0000259" key="5">
    <source>
        <dbReference type="SMART" id="SM00844"/>
    </source>
</evidence>
<dbReference type="GO" id="GO:0006508">
    <property type="term" value="P:proteolysis"/>
    <property type="evidence" value="ECO:0007669"/>
    <property type="project" value="UniProtKB-KW"/>
</dbReference>
<dbReference type="SUPFAM" id="SSF46997">
    <property type="entry name" value="Bacterial immunoglobulin/albumin-binding domains"/>
    <property type="match status" value="2"/>
</dbReference>
<dbReference type="InterPro" id="IPR002988">
    <property type="entry name" value="GA_module"/>
</dbReference>
<keyword evidence="7" id="KW-1185">Reference proteome</keyword>
<feature type="domain" description="Extracellular matrix-binding protein ebh GA module" evidence="5">
    <location>
        <begin position="645"/>
        <end position="700"/>
    </location>
</feature>
<dbReference type="RefSeq" id="WP_004826220.1">
    <property type="nucleotide sequence ID" value="NZ_ADDO01000065.1"/>
</dbReference>
<dbReference type="Pfam" id="PF00112">
    <property type="entry name" value="Peptidase_C1"/>
    <property type="match status" value="1"/>
</dbReference>
<evidence type="ECO:0000256" key="1">
    <source>
        <dbReference type="ARBA" id="ARBA00008455"/>
    </source>
</evidence>
<organism evidence="6 7">
    <name type="scientific">Peptoniphilus lacrimalis 315-B</name>
    <dbReference type="NCBI Taxonomy" id="596330"/>
    <lineage>
        <taxon>Bacteria</taxon>
        <taxon>Bacillati</taxon>
        <taxon>Bacillota</taxon>
        <taxon>Tissierellia</taxon>
        <taxon>Tissierellales</taxon>
        <taxon>Peptoniphilaceae</taxon>
        <taxon>Peptoniphilus</taxon>
    </lineage>
</organism>
<evidence type="ECO:0000313" key="6">
    <source>
        <dbReference type="EMBL" id="EFA89369.1"/>
    </source>
</evidence>
<feature type="domain" description="Peptidase C1A papain C-terminal" evidence="4">
    <location>
        <begin position="97"/>
        <end position="343"/>
    </location>
</feature>
<dbReference type="SUPFAM" id="SSF54001">
    <property type="entry name" value="Cysteine proteinases"/>
    <property type="match status" value="1"/>
</dbReference>
<dbReference type="Gene3D" id="1.20.120.1850">
    <property type="entry name" value="Ebh helix bundles repeating unit (S and A modules)"/>
    <property type="match status" value="1"/>
</dbReference>
<dbReference type="InterPro" id="IPR038765">
    <property type="entry name" value="Papain-like_cys_pep_sf"/>
</dbReference>
<dbReference type="EMBL" id="ADDO01000065">
    <property type="protein sequence ID" value="EFA89369.1"/>
    <property type="molecule type" value="Genomic_DNA"/>
</dbReference>
<reference evidence="6 7" key="1">
    <citation type="submission" date="2009-12" db="EMBL/GenBank/DDBJ databases">
        <title>Genome Sequence of Peptoniphilus lacrimalis 315-B.</title>
        <authorList>
            <person name="Durkin A.S."/>
            <person name="Madupu R."/>
            <person name="Torralba M."/>
            <person name="Methe B."/>
            <person name="Sutton G."/>
            <person name="Strausberg R.L."/>
            <person name="Nelson K.E."/>
        </authorList>
    </citation>
    <scope>NUCLEOTIDE SEQUENCE [LARGE SCALE GENOMIC DNA]</scope>
    <source>
        <strain evidence="6 7">315-B</strain>
    </source>
</reference>
<gene>
    <name evidence="6" type="ORF">HMPREF0628_0082</name>
</gene>
<accession>D1VVR1</accession>
<evidence type="ECO:0000256" key="3">
    <source>
        <dbReference type="SAM" id="SignalP"/>
    </source>
</evidence>
<comment type="similarity">
    <text evidence="1">Belongs to the peptidase C1 family.</text>
</comment>
<keyword evidence="2" id="KW-0175">Coiled coil</keyword>
<dbReference type="AlphaFoldDB" id="D1VVR1"/>
<feature type="signal peptide" evidence="3">
    <location>
        <begin position="1"/>
        <end position="28"/>
    </location>
</feature>
<keyword evidence="3" id="KW-0732">Signal</keyword>
<evidence type="ECO:0000313" key="7">
    <source>
        <dbReference type="Proteomes" id="UP000005711"/>
    </source>
</evidence>
<dbReference type="PANTHER" id="PTHR12411">
    <property type="entry name" value="CYSTEINE PROTEASE FAMILY C1-RELATED"/>
    <property type="match status" value="1"/>
</dbReference>
<dbReference type="PROSITE" id="PS00139">
    <property type="entry name" value="THIOL_PROTEASE_CYS"/>
    <property type="match status" value="1"/>
</dbReference>
<comment type="caution">
    <text evidence="6">The sequence shown here is derived from an EMBL/GenBank/DDBJ whole genome shotgun (WGS) entry which is preliminary data.</text>
</comment>
<dbReference type="InterPro" id="IPR020840">
    <property type="entry name" value="Extracell_matrix-bd_GA"/>
</dbReference>
<dbReference type="InterPro" id="IPR000169">
    <property type="entry name" value="Pept_cys_AS"/>
</dbReference>
<dbReference type="InterPro" id="IPR025660">
    <property type="entry name" value="Pept_his_AS"/>
</dbReference>
<dbReference type="Gene3D" id="3.90.70.10">
    <property type="entry name" value="Cysteine proteinases"/>
    <property type="match status" value="1"/>
</dbReference>
<dbReference type="SMART" id="SM00844">
    <property type="entry name" value="GA"/>
    <property type="match status" value="3"/>
</dbReference>
<dbReference type="InterPro" id="IPR013128">
    <property type="entry name" value="Peptidase_C1A"/>
</dbReference>
<dbReference type="PROSITE" id="PS00639">
    <property type="entry name" value="THIOL_PROTEASE_HIS"/>
    <property type="match status" value="1"/>
</dbReference>
<protein>
    <submittedName>
        <fullName evidence="6">Papain family cysteine protease</fullName>
    </submittedName>
</protein>
<feature type="coiled-coil region" evidence="2">
    <location>
        <begin position="870"/>
        <end position="938"/>
    </location>
</feature>
<dbReference type="Pfam" id="PF01468">
    <property type="entry name" value="GA"/>
    <property type="match status" value="4"/>
</dbReference>
<keyword evidence="6" id="KW-0645">Protease</keyword>
<dbReference type="eggNOG" id="COG4870">
    <property type="taxonomic scope" value="Bacteria"/>
</dbReference>
<name>D1VVR1_9FIRM</name>
<dbReference type="InterPro" id="IPR009063">
    <property type="entry name" value="Ig/albumin-bd_sf"/>
</dbReference>
<evidence type="ECO:0000259" key="4">
    <source>
        <dbReference type="SMART" id="SM00645"/>
    </source>
</evidence>
<evidence type="ECO:0000256" key="2">
    <source>
        <dbReference type="SAM" id="Coils"/>
    </source>
</evidence>
<feature type="coiled-coil region" evidence="2">
    <location>
        <begin position="748"/>
        <end position="775"/>
    </location>
</feature>
<dbReference type="InterPro" id="IPR000668">
    <property type="entry name" value="Peptidase_C1A_C"/>
</dbReference>
<feature type="chain" id="PRO_5003025342" evidence="3">
    <location>
        <begin position="29"/>
        <end position="969"/>
    </location>
</feature>
<dbReference type="CDD" id="cd02619">
    <property type="entry name" value="Peptidase_C1"/>
    <property type="match status" value="1"/>
</dbReference>
<proteinExistence type="inferred from homology"/>
<feature type="domain" description="Extracellular matrix-binding protein ebh GA module" evidence="5">
    <location>
        <begin position="702"/>
        <end position="750"/>
    </location>
</feature>
<feature type="domain" description="Extracellular matrix-binding protein ebh GA module" evidence="5">
    <location>
        <begin position="863"/>
        <end position="926"/>
    </location>
</feature>